<dbReference type="GO" id="GO:0005634">
    <property type="term" value="C:nucleus"/>
    <property type="evidence" value="ECO:0007669"/>
    <property type="project" value="TreeGrafter"/>
</dbReference>
<evidence type="ECO:0000256" key="2">
    <source>
        <dbReference type="ARBA" id="ARBA00023015"/>
    </source>
</evidence>
<feature type="region of interest" description="Disordered" evidence="6">
    <location>
        <begin position="1"/>
        <end position="25"/>
    </location>
</feature>
<dbReference type="Proteomes" id="UP000054266">
    <property type="component" value="Unassembled WGS sequence"/>
</dbReference>
<dbReference type="GO" id="GO:0006351">
    <property type="term" value="P:DNA-templated transcription"/>
    <property type="evidence" value="ECO:0007669"/>
    <property type="project" value="InterPro"/>
</dbReference>
<gene>
    <name evidence="8" type="ORF">PV04_00342</name>
</gene>
<evidence type="ECO:0000256" key="1">
    <source>
        <dbReference type="ARBA" id="ARBA00022723"/>
    </source>
</evidence>
<dbReference type="HOGENOM" id="CLU_008511_0_2_1"/>
<dbReference type="InterPro" id="IPR001138">
    <property type="entry name" value="Zn2Cys6_DnaBD"/>
</dbReference>
<dbReference type="STRING" id="5601.A0A0D2ECX3"/>
<feature type="compositionally biased region" description="Pro residues" evidence="6">
    <location>
        <begin position="1"/>
        <end position="12"/>
    </location>
</feature>
<accession>A0A0D2ECX3</accession>
<dbReference type="SMART" id="SM00066">
    <property type="entry name" value="GAL4"/>
    <property type="match status" value="1"/>
</dbReference>
<dbReference type="GO" id="GO:0008270">
    <property type="term" value="F:zinc ion binding"/>
    <property type="evidence" value="ECO:0007669"/>
    <property type="project" value="InterPro"/>
</dbReference>
<evidence type="ECO:0000313" key="8">
    <source>
        <dbReference type="EMBL" id="KIW72122.1"/>
    </source>
</evidence>
<dbReference type="Gene3D" id="4.10.240.10">
    <property type="entry name" value="Zn(2)-C6 fungal-type DNA-binding domain"/>
    <property type="match status" value="1"/>
</dbReference>
<dbReference type="PANTHER" id="PTHR47424">
    <property type="entry name" value="REGULATORY PROTEIN GAL4"/>
    <property type="match status" value="1"/>
</dbReference>
<proteinExistence type="predicted"/>
<reference evidence="8 9" key="1">
    <citation type="submission" date="2015-01" db="EMBL/GenBank/DDBJ databases">
        <title>The Genome Sequence of Capronia semiimmersa CBS27337.</title>
        <authorList>
            <consortium name="The Broad Institute Genomics Platform"/>
            <person name="Cuomo C."/>
            <person name="de Hoog S."/>
            <person name="Gorbushina A."/>
            <person name="Stielow B."/>
            <person name="Teixiera M."/>
            <person name="Abouelleil A."/>
            <person name="Chapman S.B."/>
            <person name="Priest M."/>
            <person name="Young S.K."/>
            <person name="Wortman J."/>
            <person name="Nusbaum C."/>
            <person name="Birren B."/>
        </authorList>
    </citation>
    <scope>NUCLEOTIDE SEQUENCE [LARGE SCALE GENOMIC DNA]</scope>
    <source>
        <strain evidence="8 9">CBS 27337</strain>
    </source>
</reference>
<dbReference type="PANTHER" id="PTHR47424:SF3">
    <property type="entry name" value="REGULATORY PROTEIN GAL4"/>
    <property type="match status" value="1"/>
</dbReference>
<dbReference type="CDD" id="cd12148">
    <property type="entry name" value="fungal_TF_MHR"/>
    <property type="match status" value="1"/>
</dbReference>
<dbReference type="InterPro" id="IPR036864">
    <property type="entry name" value="Zn2-C6_fun-type_DNA-bd_sf"/>
</dbReference>
<dbReference type="EMBL" id="KN846956">
    <property type="protein sequence ID" value="KIW72122.1"/>
    <property type="molecule type" value="Genomic_DNA"/>
</dbReference>
<name>A0A0D2ECX3_9EURO</name>
<dbReference type="Pfam" id="PF00172">
    <property type="entry name" value="Zn_clus"/>
    <property type="match status" value="1"/>
</dbReference>
<dbReference type="Pfam" id="PF04082">
    <property type="entry name" value="Fungal_trans"/>
    <property type="match status" value="1"/>
</dbReference>
<dbReference type="AlphaFoldDB" id="A0A0D2ECX3"/>
<protein>
    <recommendedName>
        <fullName evidence="7">Zn(2)-C6 fungal-type domain-containing protein</fullName>
    </recommendedName>
</protein>
<dbReference type="GO" id="GO:0000981">
    <property type="term" value="F:DNA-binding transcription factor activity, RNA polymerase II-specific"/>
    <property type="evidence" value="ECO:0007669"/>
    <property type="project" value="InterPro"/>
</dbReference>
<dbReference type="CDD" id="cd00067">
    <property type="entry name" value="GAL4"/>
    <property type="match status" value="1"/>
</dbReference>
<dbReference type="PROSITE" id="PS50048">
    <property type="entry name" value="ZN2_CY6_FUNGAL_2"/>
    <property type="match status" value="1"/>
</dbReference>
<evidence type="ECO:0000313" key="9">
    <source>
        <dbReference type="Proteomes" id="UP000054266"/>
    </source>
</evidence>
<feature type="domain" description="Zn(2)-C6 fungal-type" evidence="7">
    <location>
        <begin position="31"/>
        <end position="61"/>
    </location>
</feature>
<evidence type="ECO:0000256" key="3">
    <source>
        <dbReference type="ARBA" id="ARBA00023125"/>
    </source>
</evidence>
<keyword evidence="9" id="KW-1185">Reference proteome</keyword>
<evidence type="ECO:0000256" key="5">
    <source>
        <dbReference type="ARBA" id="ARBA00023242"/>
    </source>
</evidence>
<dbReference type="GO" id="GO:0000978">
    <property type="term" value="F:RNA polymerase II cis-regulatory region sequence-specific DNA binding"/>
    <property type="evidence" value="ECO:0007669"/>
    <property type="project" value="TreeGrafter"/>
</dbReference>
<feature type="region of interest" description="Disordered" evidence="6">
    <location>
        <begin position="95"/>
        <end position="135"/>
    </location>
</feature>
<dbReference type="InterPro" id="IPR007219">
    <property type="entry name" value="XnlR_reg_dom"/>
</dbReference>
<dbReference type="PROSITE" id="PS00463">
    <property type="entry name" value="ZN2_CY6_FUNGAL_1"/>
    <property type="match status" value="1"/>
</dbReference>
<dbReference type="InterPro" id="IPR051127">
    <property type="entry name" value="Fungal_SecMet_Regulators"/>
</dbReference>
<sequence length="772" mass="85596">MSPPAPAPPSARPPVEETSEPQPKRRRIPIACNACRNRKSRCDGAQPTCAMCKDTGNECIYLRPLTRQITEESQPYRDLERRLQALEELIHSSHTSGLVKEVSSGEDATRRRPALSSPSTSTTHMGEPDDTNAPEESRSLAFAVDPIDGMGAVLLEPEERSTFHGPSSNITFTRCITQTIARVGNIVYPWNSGNDQGVPLGYVNITHSPGSTNTVAHGKGSQRAKEFDKFAVPPEGLAGELIQHYFSDAGSHSLFPFLHRQSFMEQYAHMRKYGARSMRRTWLGLFNMVLAVATNMVDRDDLLSSVRISEAQNYYERAVSLCDRYVLNGSSLELVQYLVSQTQYLQATHKSIQTSVAHSMAVNAAIRIGLHSRQASQACLPLEREMRKRTWFMCMVFDRVLSMTLGQPPVIPNSSMTLDLPAHFAPDTLGGRGVESHTDYSLGLFVATIKLYRILGKVIEQQYSQNLALEASPELLDIVAPIPSIDNELREWEQDLPTDLKTISSRELQTMLSCLVTNGPTLIAKRFKVHLTLRALNVRLLLHRPVLVKYLEASHCSNIPAADIAVLNRLGSHSIYMCFRTAVEIIDIVSTLVQERRAARRFLNAWWFTLYYITNPMIKAFNAALVAFGVMMICQDPARVIADAPSKEACKDGLNKAVQALAKLDRGNKMVERCHDYLERLIVATTALTSAADSIDLSGFDPLPNGVTRLANGSETFSAQTFLDGRANFERNVGDIMTGDDLGFLDLYFPPEAGMSSTLGNTDFAPAMDYQS</sequence>
<dbReference type="SUPFAM" id="SSF57701">
    <property type="entry name" value="Zn2/Cys6 DNA-binding domain"/>
    <property type="match status" value="1"/>
</dbReference>
<organism evidence="8 9">
    <name type="scientific">Phialophora macrospora</name>
    <dbReference type="NCBI Taxonomy" id="1851006"/>
    <lineage>
        <taxon>Eukaryota</taxon>
        <taxon>Fungi</taxon>
        <taxon>Dikarya</taxon>
        <taxon>Ascomycota</taxon>
        <taxon>Pezizomycotina</taxon>
        <taxon>Eurotiomycetes</taxon>
        <taxon>Chaetothyriomycetidae</taxon>
        <taxon>Chaetothyriales</taxon>
        <taxon>Herpotrichiellaceae</taxon>
        <taxon>Phialophora</taxon>
    </lineage>
</organism>
<evidence type="ECO:0000256" key="4">
    <source>
        <dbReference type="ARBA" id="ARBA00023163"/>
    </source>
</evidence>
<keyword evidence="3" id="KW-0238">DNA-binding</keyword>
<evidence type="ECO:0000259" key="7">
    <source>
        <dbReference type="PROSITE" id="PS50048"/>
    </source>
</evidence>
<dbReference type="GO" id="GO:0000435">
    <property type="term" value="P:positive regulation of transcription from RNA polymerase II promoter by galactose"/>
    <property type="evidence" value="ECO:0007669"/>
    <property type="project" value="TreeGrafter"/>
</dbReference>
<keyword evidence="1" id="KW-0479">Metal-binding</keyword>
<dbReference type="SMART" id="SM00906">
    <property type="entry name" value="Fungal_trans"/>
    <property type="match status" value="1"/>
</dbReference>
<keyword evidence="2" id="KW-0805">Transcription regulation</keyword>
<keyword evidence="4" id="KW-0804">Transcription</keyword>
<evidence type="ECO:0000256" key="6">
    <source>
        <dbReference type="SAM" id="MobiDB-lite"/>
    </source>
</evidence>
<keyword evidence="5" id="KW-0539">Nucleus</keyword>